<dbReference type="Proteomes" id="UP000000263">
    <property type="component" value="Chromosome"/>
</dbReference>
<protein>
    <recommendedName>
        <fullName evidence="2">MEMO1 family protein Rcas_3068</fullName>
    </recommendedName>
</protein>
<gene>
    <name evidence="3" type="ordered locus">Rcas_3068</name>
</gene>
<evidence type="ECO:0000256" key="1">
    <source>
        <dbReference type="ARBA" id="ARBA00006315"/>
    </source>
</evidence>
<dbReference type="eggNOG" id="COG1355">
    <property type="taxonomic scope" value="Bacteria"/>
</dbReference>
<dbReference type="EMBL" id="CP000804">
    <property type="protein sequence ID" value="ABU59122.1"/>
    <property type="molecule type" value="Genomic_DNA"/>
</dbReference>
<name>A7NNI6_ROSCS</name>
<dbReference type="PANTHER" id="PTHR11060">
    <property type="entry name" value="PROTEIN MEMO1"/>
    <property type="match status" value="1"/>
</dbReference>
<dbReference type="SUPFAM" id="SSF53213">
    <property type="entry name" value="LigB-like"/>
    <property type="match status" value="1"/>
</dbReference>
<comment type="similarity">
    <text evidence="1 2">Belongs to the MEMO1 family.</text>
</comment>
<accession>A7NNI6</accession>
<organism evidence="3 4">
    <name type="scientific">Roseiflexus castenholzii (strain DSM 13941 / HLO8)</name>
    <dbReference type="NCBI Taxonomy" id="383372"/>
    <lineage>
        <taxon>Bacteria</taxon>
        <taxon>Bacillati</taxon>
        <taxon>Chloroflexota</taxon>
        <taxon>Chloroflexia</taxon>
        <taxon>Chloroflexales</taxon>
        <taxon>Roseiflexineae</taxon>
        <taxon>Roseiflexaceae</taxon>
        <taxon>Roseiflexus</taxon>
    </lineage>
</organism>
<dbReference type="Gene3D" id="3.40.830.10">
    <property type="entry name" value="LigB-like"/>
    <property type="match status" value="1"/>
</dbReference>
<dbReference type="Pfam" id="PF01875">
    <property type="entry name" value="Memo"/>
    <property type="match status" value="1"/>
</dbReference>
<dbReference type="InterPro" id="IPR002737">
    <property type="entry name" value="MEMO1_fam"/>
</dbReference>
<dbReference type="STRING" id="383372.Rcas_3068"/>
<evidence type="ECO:0000256" key="2">
    <source>
        <dbReference type="HAMAP-Rule" id="MF_00055"/>
    </source>
</evidence>
<dbReference type="RefSeq" id="WP_012121546.1">
    <property type="nucleotide sequence ID" value="NC_009767.1"/>
</dbReference>
<dbReference type="OrthoDB" id="9782820at2"/>
<dbReference type="PANTHER" id="PTHR11060:SF0">
    <property type="entry name" value="PROTEIN MEMO1"/>
    <property type="match status" value="1"/>
</dbReference>
<keyword evidence="4" id="KW-1185">Reference proteome</keyword>
<dbReference type="NCBIfam" id="TIGR04336">
    <property type="entry name" value="AmmeMemoSam_B"/>
    <property type="match status" value="1"/>
</dbReference>
<evidence type="ECO:0000313" key="3">
    <source>
        <dbReference type="EMBL" id="ABU59122.1"/>
    </source>
</evidence>
<reference evidence="3 4" key="1">
    <citation type="submission" date="2007-08" db="EMBL/GenBank/DDBJ databases">
        <title>Complete sequence of Roseiflexus castenholzii DSM 13941.</title>
        <authorList>
            <consortium name="US DOE Joint Genome Institute"/>
            <person name="Copeland A."/>
            <person name="Lucas S."/>
            <person name="Lapidus A."/>
            <person name="Barry K."/>
            <person name="Glavina del Rio T."/>
            <person name="Dalin E."/>
            <person name="Tice H."/>
            <person name="Pitluck S."/>
            <person name="Thompson L.S."/>
            <person name="Brettin T."/>
            <person name="Bruce D."/>
            <person name="Detter J.C."/>
            <person name="Han C."/>
            <person name="Tapia R."/>
            <person name="Schmutz J."/>
            <person name="Larimer F."/>
            <person name="Land M."/>
            <person name="Hauser L."/>
            <person name="Kyrpides N."/>
            <person name="Mikhailova N."/>
            <person name="Bryant D.A."/>
            <person name="Hanada S."/>
            <person name="Tsukatani Y."/>
            <person name="Richardson P."/>
        </authorList>
    </citation>
    <scope>NUCLEOTIDE SEQUENCE [LARGE SCALE GENOMIC DNA]</scope>
    <source>
        <strain evidence="4">DSM 13941 / HLO8</strain>
    </source>
</reference>
<proteinExistence type="inferred from homology"/>
<dbReference type="AlphaFoldDB" id="A7NNI6"/>
<dbReference type="KEGG" id="rca:Rcas_3068"/>
<dbReference type="CDD" id="cd07361">
    <property type="entry name" value="MEMO_like"/>
    <property type="match status" value="1"/>
</dbReference>
<dbReference type="HAMAP" id="MF_00055">
    <property type="entry name" value="MEMO1"/>
    <property type="match status" value="1"/>
</dbReference>
<sequence>MDIRPSPIAGSWYPSNPARLRRAIEQYLAQATPPGLSGRIWGLLAPHAGLRYSGPVAAWAFACIRGSTPDIIVIVSPWHRGGDTPLITTGHAAYETPLGVVEVDADAIVQLDAALCAHAGYGLARRRYDDEHAIEIELPFLQCVLGSFRLLPVMMADQRTTTAAALGAALAETVRGRDVLLIASSDLSHYEPASVAHRLDAELLRRVAAFDPDAVIAAEYEGAGYACGSGAIAAVLWACRDLGADQVTIVRYGTSGDVEPDAPWVVGYGAAAIWQVA</sequence>
<dbReference type="HOGENOM" id="CLU_038085_2_0_0"/>
<evidence type="ECO:0000313" key="4">
    <source>
        <dbReference type="Proteomes" id="UP000000263"/>
    </source>
</evidence>